<dbReference type="EMBL" id="BMJC01000002">
    <property type="protein sequence ID" value="GGA96144.1"/>
    <property type="molecule type" value="Genomic_DNA"/>
</dbReference>
<dbReference type="SUPFAM" id="SSF53474">
    <property type="entry name" value="alpha/beta-Hydrolases"/>
    <property type="match status" value="1"/>
</dbReference>
<evidence type="ECO:0000259" key="1">
    <source>
        <dbReference type="Pfam" id="PF02129"/>
    </source>
</evidence>
<dbReference type="Pfam" id="PF02129">
    <property type="entry name" value="Peptidase_S15"/>
    <property type="match status" value="1"/>
</dbReference>
<keyword evidence="3" id="KW-1185">Reference proteome</keyword>
<organism evidence="2 3">
    <name type="scientific">Puia dinghuensis</name>
    <dbReference type="NCBI Taxonomy" id="1792502"/>
    <lineage>
        <taxon>Bacteria</taxon>
        <taxon>Pseudomonadati</taxon>
        <taxon>Bacteroidota</taxon>
        <taxon>Chitinophagia</taxon>
        <taxon>Chitinophagales</taxon>
        <taxon>Chitinophagaceae</taxon>
        <taxon>Puia</taxon>
    </lineage>
</organism>
<dbReference type="Gene3D" id="3.40.50.1820">
    <property type="entry name" value="alpha/beta hydrolase"/>
    <property type="match status" value="2"/>
</dbReference>
<name>A0A8J2UC09_9BACT</name>
<accession>A0A8J2UC09</accession>
<dbReference type="InterPro" id="IPR029058">
    <property type="entry name" value="AB_hydrolase_fold"/>
</dbReference>
<dbReference type="InterPro" id="IPR000383">
    <property type="entry name" value="Xaa-Pro-like_dom"/>
</dbReference>
<proteinExistence type="predicted"/>
<dbReference type="GO" id="GO:0016787">
    <property type="term" value="F:hydrolase activity"/>
    <property type="evidence" value="ECO:0007669"/>
    <property type="project" value="InterPro"/>
</dbReference>
<gene>
    <name evidence="2" type="ORF">GCM10011511_19300</name>
</gene>
<reference evidence="2" key="2">
    <citation type="submission" date="2020-09" db="EMBL/GenBank/DDBJ databases">
        <authorList>
            <person name="Sun Q."/>
            <person name="Zhou Y."/>
        </authorList>
    </citation>
    <scope>NUCLEOTIDE SEQUENCE</scope>
    <source>
        <strain evidence="2">CGMCC 1.15448</strain>
    </source>
</reference>
<dbReference type="AlphaFoldDB" id="A0A8J2UC09"/>
<evidence type="ECO:0000313" key="3">
    <source>
        <dbReference type="Proteomes" id="UP000607559"/>
    </source>
</evidence>
<reference evidence="2" key="1">
    <citation type="journal article" date="2014" name="Int. J. Syst. Evol. Microbiol.">
        <title>Complete genome sequence of Corynebacterium casei LMG S-19264T (=DSM 44701T), isolated from a smear-ripened cheese.</title>
        <authorList>
            <consortium name="US DOE Joint Genome Institute (JGI-PGF)"/>
            <person name="Walter F."/>
            <person name="Albersmeier A."/>
            <person name="Kalinowski J."/>
            <person name="Ruckert C."/>
        </authorList>
    </citation>
    <scope>NUCLEOTIDE SEQUENCE</scope>
    <source>
        <strain evidence="2">CGMCC 1.15448</strain>
    </source>
</reference>
<dbReference type="Proteomes" id="UP000607559">
    <property type="component" value="Unassembled WGS sequence"/>
</dbReference>
<sequence>MKKDLFTFIALIFISISLKAQNQDHVAGYKEIHLTDSSRIYRPGTETNDPLHFRPLDIDLWYPANISSTDTALVYGDILRLLENRANYYTGTANSIGLTTQVAKAFCEGFKCSDPAKLLAFRTKTYKSAPIQKGKWPLVVYLASYGSMCYENLTLLESLAQKGYFVVSIASIGRFPGDMTTEKEDLFEQVSDAVFSIKNLYQNSFIDFRKITIIGYSWGGLCGNLLPDKIPGIACIVSLEGSEFHHYGQKDPDAKKEDSNFNSLVQTQEFRNRSLNVPYLRFESSPSSSPDDSFDSVYHFADALKDKKILQVVNGKHQDFCSISPIVKASGNCSQDDKYATVLNLTLSYIDEKIKDQRAFKNLLEKSLNKSVVEIK</sequence>
<evidence type="ECO:0000313" key="2">
    <source>
        <dbReference type="EMBL" id="GGA96144.1"/>
    </source>
</evidence>
<protein>
    <recommendedName>
        <fullName evidence="1">Xaa-Pro dipeptidyl-peptidase-like domain-containing protein</fullName>
    </recommendedName>
</protein>
<dbReference type="RefSeq" id="WP_188930986.1">
    <property type="nucleotide sequence ID" value="NZ_BMJC01000002.1"/>
</dbReference>
<comment type="caution">
    <text evidence="2">The sequence shown here is derived from an EMBL/GenBank/DDBJ whole genome shotgun (WGS) entry which is preliminary data.</text>
</comment>
<feature type="domain" description="Xaa-Pro dipeptidyl-peptidase-like" evidence="1">
    <location>
        <begin position="130"/>
        <end position="241"/>
    </location>
</feature>